<comment type="caution">
    <text evidence="8">The sequence shown here is derived from an EMBL/GenBank/DDBJ whole genome shotgun (WGS) entry which is preliminary data.</text>
</comment>
<evidence type="ECO:0000256" key="3">
    <source>
        <dbReference type="ARBA" id="ARBA00022833"/>
    </source>
</evidence>
<proteinExistence type="predicted"/>
<dbReference type="SUPFAM" id="SSF57716">
    <property type="entry name" value="Glucocorticoid receptor-like (DNA-binding domain)"/>
    <property type="match status" value="1"/>
</dbReference>
<evidence type="ECO:0000259" key="6">
    <source>
        <dbReference type="Pfam" id="PF01258"/>
    </source>
</evidence>
<keyword evidence="2" id="KW-0863">Zinc-finger</keyword>
<keyword evidence="1" id="KW-0479">Metal-binding</keyword>
<dbReference type="Proteomes" id="UP001520878">
    <property type="component" value="Unassembled WGS sequence"/>
</dbReference>
<accession>A0ABS8G9F6</accession>
<reference evidence="8 9" key="1">
    <citation type="submission" date="2021-10" db="EMBL/GenBank/DDBJ databases">
        <title>Draft genome of Aestuariibacter halophilus JC2043.</title>
        <authorList>
            <person name="Emsley S.A."/>
            <person name="Pfannmuller K.M."/>
            <person name="Ushijima B."/>
            <person name="Saw J.H."/>
            <person name="Videau P."/>
        </authorList>
    </citation>
    <scope>NUCLEOTIDE SEQUENCE [LARGE SCALE GENOMIC DNA]</scope>
    <source>
        <strain evidence="8 9">JC2043</strain>
    </source>
</reference>
<evidence type="ECO:0000313" key="9">
    <source>
        <dbReference type="Proteomes" id="UP001520878"/>
    </source>
</evidence>
<evidence type="ECO:0000259" key="7">
    <source>
        <dbReference type="Pfam" id="PF21173"/>
    </source>
</evidence>
<dbReference type="InterPro" id="IPR048487">
    <property type="entry name" value="DksA-like_N"/>
</dbReference>
<organism evidence="8 9">
    <name type="scientific">Fluctibacter halophilus</name>
    <dbReference type="NCBI Taxonomy" id="226011"/>
    <lineage>
        <taxon>Bacteria</taxon>
        <taxon>Pseudomonadati</taxon>
        <taxon>Pseudomonadota</taxon>
        <taxon>Gammaproteobacteria</taxon>
        <taxon>Alteromonadales</taxon>
        <taxon>Alteromonadaceae</taxon>
        <taxon>Fluctibacter</taxon>
    </lineage>
</organism>
<feature type="region of interest" description="Disordered" evidence="5">
    <location>
        <begin position="27"/>
        <end position="46"/>
    </location>
</feature>
<dbReference type="Pfam" id="PF01258">
    <property type="entry name" value="zf-dskA_traR"/>
    <property type="match status" value="1"/>
</dbReference>
<dbReference type="PROSITE" id="PS51128">
    <property type="entry name" value="ZF_DKSA_2"/>
    <property type="match status" value="1"/>
</dbReference>
<evidence type="ECO:0000256" key="1">
    <source>
        <dbReference type="ARBA" id="ARBA00022723"/>
    </source>
</evidence>
<evidence type="ECO:0000256" key="4">
    <source>
        <dbReference type="PROSITE-ProRule" id="PRU00510"/>
    </source>
</evidence>
<keyword evidence="3" id="KW-0862">Zinc</keyword>
<dbReference type="RefSeq" id="WP_229161083.1">
    <property type="nucleotide sequence ID" value="NZ_JAJEWP010000003.1"/>
</dbReference>
<dbReference type="SUPFAM" id="SSF109635">
    <property type="entry name" value="DnaK suppressor protein DksA, alpha-hairpin domain"/>
    <property type="match status" value="1"/>
</dbReference>
<dbReference type="EMBL" id="JAJEWP010000003">
    <property type="protein sequence ID" value="MCC2617138.1"/>
    <property type="molecule type" value="Genomic_DNA"/>
</dbReference>
<dbReference type="PROSITE" id="PS01102">
    <property type="entry name" value="ZF_DKSA_1"/>
    <property type="match status" value="1"/>
</dbReference>
<dbReference type="Pfam" id="PF21173">
    <property type="entry name" value="DksA-like_N"/>
    <property type="match status" value="1"/>
</dbReference>
<feature type="domain" description="Zinc finger DksA/TraR C4-type" evidence="6">
    <location>
        <begin position="73"/>
        <end position="103"/>
    </location>
</feature>
<dbReference type="InterPro" id="IPR000962">
    <property type="entry name" value="Znf_DskA_TraR"/>
</dbReference>
<evidence type="ECO:0000313" key="8">
    <source>
        <dbReference type="EMBL" id="MCC2617138.1"/>
    </source>
</evidence>
<keyword evidence="9" id="KW-1185">Reference proteome</keyword>
<dbReference type="Gene3D" id="1.20.120.910">
    <property type="entry name" value="DksA, coiled-coil domain"/>
    <property type="match status" value="1"/>
</dbReference>
<feature type="zinc finger region" description="dksA C4-type" evidence="4">
    <location>
        <begin position="78"/>
        <end position="102"/>
    </location>
</feature>
<feature type="domain" description="DnaK suppressor protein-like N-terminal" evidence="7">
    <location>
        <begin position="6"/>
        <end position="70"/>
    </location>
</feature>
<dbReference type="PANTHER" id="PTHR33823:SF4">
    <property type="entry name" value="GENERAL STRESS PROTEIN 16O"/>
    <property type="match status" value="1"/>
</dbReference>
<gene>
    <name evidence="8" type="ORF">LJ739_12870</name>
</gene>
<name>A0ABS8G9F6_9ALTE</name>
<dbReference type="InterPro" id="IPR020458">
    <property type="entry name" value="Znf_DskA_TraR_CS"/>
</dbReference>
<sequence length="104" mass="11872">MQVAKFKEKLESQRQILQTRLQGIKEDFAQGQRNNSSDGAMRSENDEVLKQLEYEAQEEIRAINQALQRIERGEFGICEDCGKDISPARLNIVPTAQQCRDCAD</sequence>
<evidence type="ECO:0000256" key="2">
    <source>
        <dbReference type="ARBA" id="ARBA00022771"/>
    </source>
</evidence>
<dbReference type="PANTHER" id="PTHR33823">
    <property type="entry name" value="RNA POLYMERASE-BINDING TRANSCRIPTION FACTOR DKSA-RELATED"/>
    <property type="match status" value="1"/>
</dbReference>
<evidence type="ECO:0000256" key="5">
    <source>
        <dbReference type="SAM" id="MobiDB-lite"/>
    </source>
</evidence>
<dbReference type="InterPro" id="IPR037187">
    <property type="entry name" value="DnaK_N"/>
</dbReference>
<protein>
    <submittedName>
        <fullName evidence="8">TraR/DksA C4-type zinc finger protein</fullName>
    </submittedName>
</protein>